<evidence type="ECO:0000313" key="1">
    <source>
        <dbReference type="EMBL" id="GAQ16973.1"/>
    </source>
</evidence>
<dbReference type="RefSeq" id="WP_193751956.1">
    <property type="nucleotide sequence ID" value="NZ_BBXV01000012.1"/>
</dbReference>
<dbReference type="EMBL" id="BBXV01000012">
    <property type="protein sequence ID" value="GAQ16973.1"/>
    <property type="molecule type" value="Genomic_DNA"/>
</dbReference>
<evidence type="ECO:0000313" key="2">
    <source>
        <dbReference type="Proteomes" id="UP000052946"/>
    </source>
</evidence>
<accession>A0A0U9HYH0</accession>
<reference evidence="1 2" key="2">
    <citation type="journal article" date="2016" name="Genome Announc.">
        <title>Draft Genome Sequence of Oceanobacillus picturae Heshi-B3, Isolated from Fermented Rice Bran in a Traditional Japanese Seafood Dish.</title>
        <authorList>
            <person name="Akuzawa S."/>
            <person name="Nagaoka J."/>
            <person name="Kanekatsu M."/>
            <person name="Kanesaki Y."/>
            <person name="Suzuki T."/>
        </authorList>
    </citation>
    <scope>NUCLEOTIDE SEQUENCE [LARGE SCALE GENOMIC DNA]</scope>
    <source>
        <strain evidence="1 2">Heshi-B3</strain>
    </source>
</reference>
<dbReference type="Proteomes" id="UP000052946">
    <property type="component" value="Unassembled WGS sequence"/>
</dbReference>
<comment type="caution">
    <text evidence="1">The sequence shown here is derived from an EMBL/GenBank/DDBJ whole genome shotgun (WGS) entry which is preliminary data.</text>
</comment>
<proteinExistence type="predicted"/>
<name>A0A0U9HYH0_9BACI</name>
<dbReference type="AlphaFoldDB" id="A0A0U9HYH0"/>
<gene>
    <name evidence="1" type="ORF">OPHB3_0898</name>
</gene>
<sequence length="49" mass="5756">MEKQRVRGIMEGVHLDYSGITVYIQSVEKDQPLPLRRYTNGIPFRRYGS</sequence>
<reference evidence="2" key="1">
    <citation type="submission" date="2015-07" db="EMBL/GenBank/DDBJ databases">
        <title>Draft Genome Sequence of Oceanobacillus picturae Heshi-B3 that Was Isolated from Fermented Rice Bran with Aging Salted Mackerel, Which Was Named Heshiko as Traditional Fermented Seafood in Japan.</title>
        <authorList>
            <person name="Akuzawa S."/>
            <person name="Nakagawa J."/>
            <person name="Kanekatsu T."/>
            <person name="Kanesaki Y."/>
            <person name="Suzuki T."/>
        </authorList>
    </citation>
    <scope>NUCLEOTIDE SEQUENCE [LARGE SCALE GENOMIC DNA]</scope>
    <source>
        <strain evidence="2">Heshi-B3</strain>
    </source>
</reference>
<organism evidence="1 2">
    <name type="scientific">Oceanobacillus picturae</name>
    <dbReference type="NCBI Taxonomy" id="171693"/>
    <lineage>
        <taxon>Bacteria</taxon>
        <taxon>Bacillati</taxon>
        <taxon>Bacillota</taxon>
        <taxon>Bacilli</taxon>
        <taxon>Bacillales</taxon>
        <taxon>Bacillaceae</taxon>
        <taxon>Oceanobacillus</taxon>
    </lineage>
</organism>
<protein>
    <submittedName>
        <fullName evidence="1">Small, acid-soluble spore protein H</fullName>
    </submittedName>
</protein>